<dbReference type="InterPro" id="IPR002656">
    <property type="entry name" value="Acyl_transf_3_dom"/>
</dbReference>
<feature type="transmembrane region" description="Helical" evidence="7">
    <location>
        <begin position="161"/>
        <end position="179"/>
    </location>
</feature>
<evidence type="ECO:0000256" key="5">
    <source>
        <dbReference type="ARBA" id="ARBA00022989"/>
    </source>
</evidence>
<evidence type="ECO:0000256" key="7">
    <source>
        <dbReference type="SAM" id="Phobius"/>
    </source>
</evidence>
<feature type="transmembrane region" description="Helical" evidence="7">
    <location>
        <begin position="12"/>
        <end position="35"/>
    </location>
</feature>
<feature type="transmembrane region" description="Helical" evidence="7">
    <location>
        <begin position="283"/>
        <end position="305"/>
    </location>
</feature>
<keyword evidence="10" id="KW-1185">Reference proteome</keyword>
<protein>
    <submittedName>
        <fullName evidence="9">Acyltransferase</fullName>
    </submittedName>
</protein>
<evidence type="ECO:0000256" key="3">
    <source>
        <dbReference type="ARBA" id="ARBA00022475"/>
    </source>
</evidence>
<feature type="transmembrane region" description="Helical" evidence="7">
    <location>
        <begin position="55"/>
        <end position="73"/>
    </location>
</feature>
<proteinExistence type="inferred from homology"/>
<keyword evidence="6 7" id="KW-0472">Membrane</keyword>
<sequence>MSSEKRNQIPELYLFRAIAMIAVLTIHGTNTAVAILDRHSTLFGLYLYANKFSSFAVPAFLCVSGFVLFYTYYEKPVTSSMLSAFYRKRILYIVVPYVLFSVLYFAVKAWLHPYPDAGTAVYRGIIQLLTGGAHTHLYYMFLMIQLYVLFPLLLVWMQHGAARYAVLIGIGLQWSYIFLNSEVISQMKGLPNIAYRSGSILLSYFAYLMLGAFLGIYWERVSGWLKYPWTGLGSGNVGSKERSLLRRAGTAVLWTGWVLLGSIYVYMHYVLLSGQPAYSSKMYSLVSCGFNLVSCLVLFQISFLLYRSGPLRLVNFLMRLGIVSFGVFLIHPLVLLFYRMLSFGNSPIGFHLFQVSGFLLAWAVSWIVTEAVLRYFPWPWMLVGSAPKSARYRRPQVNAQELQA</sequence>
<dbReference type="GO" id="GO:0016746">
    <property type="term" value="F:acyltransferase activity"/>
    <property type="evidence" value="ECO:0007669"/>
    <property type="project" value="UniProtKB-KW"/>
</dbReference>
<feature type="transmembrane region" description="Helical" evidence="7">
    <location>
        <begin position="89"/>
        <end position="107"/>
    </location>
</feature>
<keyword evidence="4 7" id="KW-0812">Transmembrane</keyword>
<dbReference type="PANTHER" id="PTHR40074">
    <property type="entry name" value="O-ACETYLTRANSFERASE WECH"/>
    <property type="match status" value="1"/>
</dbReference>
<feature type="transmembrane region" description="Helical" evidence="7">
    <location>
        <begin position="350"/>
        <end position="373"/>
    </location>
</feature>
<evidence type="ECO:0000256" key="2">
    <source>
        <dbReference type="ARBA" id="ARBA00007400"/>
    </source>
</evidence>
<gene>
    <name evidence="9" type="ORF">ACFSUF_24740</name>
</gene>
<organism evidence="9 10">
    <name type="scientific">Paenibacillus gansuensis</name>
    <dbReference type="NCBI Taxonomy" id="306542"/>
    <lineage>
        <taxon>Bacteria</taxon>
        <taxon>Bacillati</taxon>
        <taxon>Bacillota</taxon>
        <taxon>Bacilli</taxon>
        <taxon>Bacillales</taxon>
        <taxon>Paenibacillaceae</taxon>
        <taxon>Paenibacillus</taxon>
    </lineage>
</organism>
<evidence type="ECO:0000313" key="9">
    <source>
        <dbReference type="EMBL" id="MFD2615618.1"/>
    </source>
</evidence>
<name>A0ABW5PLK9_9BACL</name>
<feature type="transmembrane region" description="Helical" evidence="7">
    <location>
        <begin position="137"/>
        <end position="156"/>
    </location>
</feature>
<comment type="similarity">
    <text evidence="2">Belongs to the acyltransferase 3 family.</text>
</comment>
<accession>A0ABW5PLK9</accession>
<evidence type="ECO:0000313" key="10">
    <source>
        <dbReference type="Proteomes" id="UP001597541"/>
    </source>
</evidence>
<dbReference type="RefSeq" id="WP_377607682.1">
    <property type="nucleotide sequence ID" value="NZ_JBHUME010000020.1"/>
</dbReference>
<keyword evidence="9" id="KW-0012">Acyltransferase</keyword>
<comment type="caution">
    <text evidence="9">The sequence shown here is derived from an EMBL/GenBank/DDBJ whole genome shotgun (WGS) entry which is preliminary data.</text>
</comment>
<evidence type="ECO:0000256" key="1">
    <source>
        <dbReference type="ARBA" id="ARBA00004651"/>
    </source>
</evidence>
<keyword evidence="3" id="KW-1003">Cell membrane</keyword>
<dbReference type="EMBL" id="JBHUME010000020">
    <property type="protein sequence ID" value="MFD2615618.1"/>
    <property type="molecule type" value="Genomic_DNA"/>
</dbReference>
<comment type="subcellular location">
    <subcellularLocation>
        <location evidence="1">Cell membrane</location>
        <topology evidence="1">Multi-pass membrane protein</topology>
    </subcellularLocation>
</comment>
<keyword evidence="9" id="KW-0808">Transferase</keyword>
<feature type="transmembrane region" description="Helical" evidence="7">
    <location>
        <begin position="317"/>
        <end position="338"/>
    </location>
</feature>
<keyword evidence="5 7" id="KW-1133">Transmembrane helix</keyword>
<dbReference type="Proteomes" id="UP001597541">
    <property type="component" value="Unassembled WGS sequence"/>
</dbReference>
<evidence type="ECO:0000256" key="6">
    <source>
        <dbReference type="ARBA" id="ARBA00023136"/>
    </source>
</evidence>
<feature type="transmembrane region" description="Helical" evidence="7">
    <location>
        <begin position="199"/>
        <end position="218"/>
    </location>
</feature>
<dbReference type="PANTHER" id="PTHR40074:SF2">
    <property type="entry name" value="O-ACETYLTRANSFERASE WECH"/>
    <property type="match status" value="1"/>
</dbReference>
<feature type="domain" description="Acyltransferase 3" evidence="8">
    <location>
        <begin position="12"/>
        <end position="369"/>
    </location>
</feature>
<feature type="transmembrane region" description="Helical" evidence="7">
    <location>
        <begin position="251"/>
        <end position="271"/>
    </location>
</feature>
<dbReference type="Pfam" id="PF01757">
    <property type="entry name" value="Acyl_transf_3"/>
    <property type="match status" value="1"/>
</dbReference>
<reference evidence="10" key="1">
    <citation type="journal article" date="2019" name="Int. J. Syst. Evol. Microbiol.">
        <title>The Global Catalogue of Microorganisms (GCM) 10K type strain sequencing project: providing services to taxonomists for standard genome sequencing and annotation.</title>
        <authorList>
            <consortium name="The Broad Institute Genomics Platform"/>
            <consortium name="The Broad Institute Genome Sequencing Center for Infectious Disease"/>
            <person name="Wu L."/>
            <person name="Ma J."/>
        </authorList>
    </citation>
    <scope>NUCLEOTIDE SEQUENCE [LARGE SCALE GENOMIC DNA]</scope>
    <source>
        <strain evidence="10">KCTC 3950</strain>
    </source>
</reference>
<evidence type="ECO:0000256" key="4">
    <source>
        <dbReference type="ARBA" id="ARBA00022692"/>
    </source>
</evidence>
<evidence type="ECO:0000259" key="8">
    <source>
        <dbReference type="Pfam" id="PF01757"/>
    </source>
</evidence>